<keyword evidence="1" id="KW-0378">Hydrolase</keyword>
<dbReference type="PRINTS" id="PR00412">
    <property type="entry name" value="EPOXHYDRLASE"/>
</dbReference>
<proteinExistence type="predicted"/>
<organism evidence="3 4">
    <name type="scientific">Acidisarcina polymorpha</name>
    <dbReference type="NCBI Taxonomy" id="2211140"/>
    <lineage>
        <taxon>Bacteria</taxon>
        <taxon>Pseudomonadati</taxon>
        <taxon>Acidobacteriota</taxon>
        <taxon>Terriglobia</taxon>
        <taxon>Terriglobales</taxon>
        <taxon>Acidobacteriaceae</taxon>
        <taxon>Acidisarcina</taxon>
    </lineage>
</organism>
<sequence length="306" mass="34284">MVSDAIRVSEVKCMSNAGEVSHGMAQIRANPRLHYVSAGEGDRVIVLLHGFPQTWWEWHRVIPSLVKAGYRVIAPDYRGAGHSSRMPAGYDKRTLADDVRMLLQDELEIRQKVVMVGHDIGLMVAYAYAEQFRDSVSHLVVMDAPLPGTKVFDDIRLDPRVWHFAFHGARDIAEMLVVGRERQYLQAFFNARIYDPSALSQDDLDLYKSAYSAPGAMRAGFELYRAFDQDVQDNREALERNGKLGVPVLAVYGAISNTGARIEAMMLEVAEDVTPLRIPASAHWIAEENPAAFVEGLLQFLNQPQD</sequence>
<dbReference type="EMBL" id="CP030840">
    <property type="protein sequence ID" value="AXC12158.1"/>
    <property type="molecule type" value="Genomic_DNA"/>
</dbReference>
<dbReference type="AlphaFoldDB" id="A0A2Z5FZ86"/>
<dbReference type="SUPFAM" id="SSF53474">
    <property type="entry name" value="alpha/beta-Hydrolases"/>
    <property type="match status" value="1"/>
</dbReference>
<dbReference type="InterPro" id="IPR029058">
    <property type="entry name" value="AB_hydrolase_fold"/>
</dbReference>
<dbReference type="Proteomes" id="UP000253606">
    <property type="component" value="Chromosome"/>
</dbReference>
<name>A0A2Z5FZ86_9BACT</name>
<evidence type="ECO:0000259" key="2">
    <source>
        <dbReference type="Pfam" id="PF00561"/>
    </source>
</evidence>
<dbReference type="Pfam" id="PF00561">
    <property type="entry name" value="Abhydrolase_1"/>
    <property type="match status" value="1"/>
</dbReference>
<dbReference type="GO" id="GO:0016787">
    <property type="term" value="F:hydrolase activity"/>
    <property type="evidence" value="ECO:0007669"/>
    <property type="project" value="UniProtKB-KW"/>
</dbReference>
<accession>A0A2Z5FZ86</accession>
<evidence type="ECO:0000256" key="1">
    <source>
        <dbReference type="ARBA" id="ARBA00022801"/>
    </source>
</evidence>
<gene>
    <name evidence="3" type="ORF">ACPOL_2854</name>
</gene>
<dbReference type="InterPro" id="IPR000639">
    <property type="entry name" value="Epox_hydrolase-like"/>
</dbReference>
<evidence type="ECO:0000313" key="3">
    <source>
        <dbReference type="EMBL" id="AXC12158.1"/>
    </source>
</evidence>
<evidence type="ECO:0000313" key="4">
    <source>
        <dbReference type="Proteomes" id="UP000253606"/>
    </source>
</evidence>
<dbReference type="Gene3D" id="3.40.50.1820">
    <property type="entry name" value="alpha/beta hydrolase"/>
    <property type="match status" value="1"/>
</dbReference>
<feature type="domain" description="AB hydrolase-1" evidence="2">
    <location>
        <begin position="44"/>
        <end position="290"/>
    </location>
</feature>
<dbReference type="PRINTS" id="PR00111">
    <property type="entry name" value="ABHYDROLASE"/>
</dbReference>
<dbReference type="KEGG" id="abas:ACPOL_2854"/>
<dbReference type="PANTHER" id="PTHR43329">
    <property type="entry name" value="EPOXIDE HYDROLASE"/>
    <property type="match status" value="1"/>
</dbReference>
<dbReference type="InterPro" id="IPR000073">
    <property type="entry name" value="AB_hydrolase_1"/>
</dbReference>
<protein>
    <recommendedName>
        <fullName evidence="2">AB hydrolase-1 domain-containing protein</fullName>
    </recommendedName>
</protein>
<keyword evidence="4" id="KW-1185">Reference proteome</keyword>
<reference evidence="3 4" key="1">
    <citation type="journal article" date="2018" name="Front. Microbiol.">
        <title>Hydrolytic Capabilities as a Key to Environmental Success: Chitinolytic and Cellulolytic Acidobacteria From Acidic Sub-arctic Soils and Boreal Peatlands.</title>
        <authorList>
            <person name="Belova S.E."/>
            <person name="Ravin N.V."/>
            <person name="Pankratov T.A."/>
            <person name="Rakitin A.L."/>
            <person name="Ivanova A.A."/>
            <person name="Beletsky A.V."/>
            <person name="Mardanov A.V."/>
            <person name="Sinninghe Damste J.S."/>
            <person name="Dedysh S.N."/>
        </authorList>
    </citation>
    <scope>NUCLEOTIDE SEQUENCE [LARGE SCALE GENOMIC DNA]</scope>
    <source>
        <strain evidence="3 4">SBC82</strain>
    </source>
</reference>